<dbReference type="RGD" id="1594584">
    <property type="gene designation" value="C13h2orf76"/>
</dbReference>
<comment type="similarity">
    <text evidence="1">Belongs to the UPF0538 family.</text>
</comment>
<evidence type="ECO:0000313" key="3">
    <source>
        <dbReference type="Proteomes" id="UP000002494"/>
    </source>
</evidence>
<name>A0ABK0LPJ9_RAT</name>
<evidence type="ECO:0000313" key="2">
    <source>
        <dbReference type="Ensembl" id="ENSRNOP00000106873.1"/>
    </source>
</evidence>
<dbReference type="InterPro" id="IPR018794">
    <property type="entry name" value="UPF0538"/>
</dbReference>
<reference evidence="2" key="1">
    <citation type="submission" date="2024-01" db="EMBL/GenBank/DDBJ databases">
        <title>GRCr8: a new rat reference genome assembly contstructed from accurate long reads and long range scaffolding.</title>
        <authorList>
            <person name="Doris P.A."/>
            <person name="Kalbfleisch T."/>
            <person name="Li K."/>
            <person name="Howe K."/>
            <person name="Wood J."/>
        </authorList>
    </citation>
    <scope>NUCLEOTIDE SEQUENCE [LARGE SCALE GENOMIC DNA]</scope>
    <source>
        <strain evidence="2">Brown Norway</strain>
    </source>
</reference>
<dbReference type="Ensembl" id="ENSRNOT00000167558.1">
    <property type="protein sequence ID" value="ENSRNOP00000106873.1"/>
    <property type="gene ID" value="ENSRNOG00000045570.3"/>
</dbReference>
<reference evidence="2" key="3">
    <citation type="submission" date="2025-09" db="UniProtKB">
        <authorList>
            <consortium name="Ensembl"/>
        </authorList>
    </citation>
    <scope>IDENTIFICATION</scope>
    <source>
        <strain evidence="2">Brown Norway</strain>
    </source>
</reference>
<reference evidence="2" key="2">
    <citation type="submission" date="2025-08" db="UniProtKB">
        <authorList>
            <consortium name="Ensembl"/>
        </authorList>
    </citation>
    <scope>IDENTIFICATION</scope>
    <source>
        <strain evidence="2">Brown Norway</strain>
    </source>
</reference>
<dbReference type="Proteomes" id="UP000002494">
    <property type="component" value="Chromosome 13"/>
</dbReference>
<dbReference type="PANTHER" id="PTHR18444:SF9">
    <property type="entry name" value="UPF0538 PROTEIN C2ORF76"/>
    <property type="match status" value="1"/>
</dbReference>
<dbReference type="PANTHER" id="PTHR18444">
    <property type="entry name" value="UPF0538 FAMILY MEMBER"/>
    <property type="match status" value="1"/>
</dbReference>
<gene>
    <name evidence="2" type="primary">C13h2orf76</name>
</gene>
<proteinExistence type="inferred from homology"/>
<organism evidence="2 3">
    <name type="scientific">Rattus norvegicus</name>
    <name type="common">Rat</name>
    <dbReference type="NCBI Taxonomy" id="10116"/>
    <lineage>
        <taxon>Eukaryota</taxon>
        <taxon>Metazoa</taxon>
        <taxon>Chordata</taxon>
        <taxon>Craniata</taxon>
        <taxon>Vertebrata</taxon>
        <taxon>Euteleostomi</taxon>
        <taxon>Mammalia</taxon>
        <taxon>Eutheria</taxon>
        <taxon>Euarchontoglires</taxon>
        <taxon>Glires</taxon>
        <taxon>Rodentia</taxon>
        <taxon>Myomorpha</taxon>
        <taxon>Muroidea</taxon>
        <taxon>Muridae</taxon>
        <taxon>Murinae</taxon>
        <taxon>Rattus</taxon>
    </lineage>
</organism>
<dbReference type="Pfam" id="PF10209">
    <property type="entry name" value="DUF2340"/>
    <property type="match status" value="1"/>
</dbReference>
<evidence type="ECO:0000256" key="1">
    <source>
        <dbReference type="ARBA" id="ARBA00007176"/>
    </source>
</evidence>
<accession>A0ABK0LPJ9</accession>
<sequence length="249" mass="28379">MDQSKKPTTQRHVNMCFPCLWERQAQASCAMCLATGVSFAGFLAVWLGTLPSGEVPAWEVAQSRSSRCPWFLSVCQSRNWSLLSLHMAVEEATITVRLIRSFEHRNFKPVVYHRVNLHQTVKEFIIFLKQDVPSRTSLPPPLRNYKYDTLKILHQAHKAKTNELVLGLEDDDTLLLKEDRTLKDSGVGRKGSFTRTCNVQDFKAVLDHWSFLDCSPRKEKTPVKLRLHSSVEKIIGDTKLIPPHPGESL</sequence>
<dbReference type="GeneTree" id="ENSGT00390000015352"/>
<protein>
    <submittedName>
        <fullName evidence="2">Similar to chromosome 2 open reading frame 76</fullName>
    </submittedName>
</protein>
<keyword evidence="3" id="KW-1185">Reference proteome</keyword>